<dbReference type="SUPFAM" id="SSF160515">
    <property type="entry name" value="YueI-like"/>
    <property type="match status" value="1"/>
</dbReference>
<protein>
    <submittedName>
        <fullName evidence="1">Uncharacterized protein YueI</fullName>
    </submittedName>
</protein>
<dbReference type="RefSeq" id="WP_078694449.1">
    <property type="nucleotide sequence ID" value="NZ_FUWX01000015.1"/>
</dbReference>
<accession>A0A1T4PPJ8</accession>
<reference evidence="1 2" key="1">
    <citation type="submission" date="2017-02" db="EMBL/GenBank/DDBJ databases">
        <authorList>
            <person name="Peterson S.W."/>
        </authorList>
    </citation>
    <scope>NUCLEOTIDE SEQUENCE [LARGE SCALE GENOMIC DNA]</scope>
    <source>
        <strain evidence="1 2">ATCC 700028</strain>
    </source>
</reference>
<evidence type="ECO:0000313" key="1">
    <source>
        <dbReference type="EMBL" id="SJZ93176.1"/>
    </source>
</evidence>
<name>A0A1T4PPJ8_9FUSO</name>
<dbReference type="Pfam" id="PF07997">
    <property type="entry name" value="DUF1694"/>
    <property type="match status" value="1"/>
</dbReference>
<sequence>MERELIDEQEKARQKFFKTQLEKNYYLGEFKENIIIALTKDQIEDQLISEEVIEAMKEPDAVLLKMRRDIPLKFFKPYIKVAEDLKLRYRLVDGVTFLGEVGLVVVSEDALDNGNLDVILESIGEKFLKAGLSEGFAYAMGKKICKKHYRELEKKLPSFVGNFKKFNILDILLGRECPIDKFDKEKGKNNGRSI</sequence>
<keyword evidence="2" id="KW-1185">Reference proteome</keyword>
<dbReference type="AlphaFoldDB" id="A0A1T4PPJ8"/>
<dbReference type="InterPro" id="IPR029064">
    <property type="entry name" value="Ribosomal_eL30-like_sf"/>
</dbReference>
<dbReference type="Gene3D" id="3.30.1330.30">
    <property type="match status" value="1"/>
</dbReference>
<dbReference type="Proteomes" id="UP000191153">
    <property type="component" value="Unassembled WGS sequence"/>
</dbReference>
<proteinExistence type="predicted"/>
<gene>
    <name evidence="1" type="ORF">SAMN02745174_01996</name>
</gene>
<dbReference type="STRING" id="180163.SAMN02745174_01996"/>
<dbReference type="EMBL" id="FUWX01000015">
    <property type="protein sequence ID" value="SJZ93176.1"/>
    <property type="molecule type" value="Genomic_DNA"/>
</dbReference>
<dbReference type="OrthoDB" id="95278at2"/>
<dbReference type="InterPro" id="IPR012543">
    <property type="entry name" value="DUF1694"/>
</dbReference>
<evidence type="ECO:0000313" key="2">
    <source>
        <dbReference type="Proteomes" id="UP000191153"/>
    </source>
</evidence>
<organism evidence="1 2">
    <name type="scientific">Cetobacterium ceti</name>
    <dbReference type="NCBI Taxonomy" id="180163"/>
    <lineage>
        <taxon>Bacteria</taxon>
        <taxon>Fusobacteriati</taxon>
        <taxon>Fusobacteriota</taxon>
        <taxon>Fusobacteriia</taxon>
        <taxon>Fusobacteriales</taxon>
        <taxon>Fusobacteriaceae</taxon>
        <taxon>Cetobacterium</taxon>
    </lineage>
</organism>